<name>A0ABR7GE05_9FIRM</name>
<accession>A0ABR7GE05</accession>
<keyword evidence="1" id="KW-1133">Transmembrane helix</keyword>
<comment type="caution">
    <text evidence="2">The sequence shown here is derived from an EMBL/GenBank/DDBJ whole genome shotgun (WGS) entry which is preliminary data.</text>
</comment>
<proteinExistence type="predicted"/>
<sequence>MGTFDNLSQDNLAAMGDALEASADLKEQAARDQLRVAKDMHSIAGIAKEMHGALVENTDTMRDMSEAVIGAAERAEDASNVVYRAVEARTVECLRDVERAAKKAVESSQANAKQAVDELESARRSMIVATVACGVVTCAACLIVLLVAIGFMWTQMKAGAEWLGVWGWAALLLSMAICGAIGYFIAVKVRG</sequence>
<dbReference type="RefSeq" id="WP_117638235.1">
    <property type="nucleotide sequence ID" value="NZ_JACOPE010000002.1"/>
</dbReference>
<keyword evidence="3" id="KW-1185">Reference proteome</keyword>
<evidence type="ECO:0000313" key="3">
    <source>
        <dbReference type="Proteomes" id="UP000631576"/>
    </source>
</evidence>
<dbReference type="Proteomes" id="UP000631576">
    <property type="component" value="Unassembled WGS sequence"/>
</dbReference>
<reference evidence="2 3" key="1">
    <citation type="submission" date="2020-08" db="EMBL/GenBank/DDBJ databases">
        <title>Genome public.</title>
        <authorList>
            <person name="Liu C."/>
            <person name="Sun Q."/>
        </authorList>
    </citation>
    <scope>NUCLEOTIDE SEQUENCE [LARGE SCALE GENOMIC DNA]</scope>
    <source>
        <strain evidence="2 3">NSJ-13</strain>
    </source>
</reference>
<keyword evidence="1" id="KW-0472">Membrane</keyword>
<protein>
    <submittedName>
        <fullName evidence="2">Uncharacterized protein</fullName>
    </submittedName>
</protein>
<feature type="transmembrane region" description="Helical" evidence="1">
    <location>
        <begin position="127"/>
        <end position="153"/>
    </location>
</feature>
<organism evidence="2 3">
    <name type="scientific">Ruminococcus hominis</name>
    <dbReference type="NCBI Taxonomy" id="2763065"/>
    <lineage>
        <taxon>Bacteria</taxon>
        <taxon>Bacillati</taxon>
        <taxon>Bacillota</taxon>
        <taxon>Clostridia</taxon>
        <taxon>Eubacteriales</taxon>
        <taxon>Oscillospiraceae</taxon>
        <taxon>Ruminococcus</taxon>
    </lineage>
</organism>
<evidence type="ECO:0000313" key="2">
    <source>
        <dbReference type="EMBL" id="MBC5684991.1"/>
    </source>
</evidence>
<gene>
    <name evidence="2" type="ORF">H8S40_15865</name>
</gene>
<evidence type="ECO:0000256" key="1">
    <source>
        <dbReference type="SAM" id="Phobius"/>
    </source>
</evidence>
<keyword evidence="1" id="KW-0812">Transmembrane</keyword>
<dbReference type="EMBL" id="JACOPE010000002">
    <property type="protein sequence ID" value="MBC5684991.1"/>
    <property type="molecule type" value="Genomic_DNA"/>
</dbReference>
<feature type="transmembrane region" description="Helical" evidence="1">
    <location>
        <begin position="165"/>
        <end position="186"/>
    </location>
</feature>